<proteinExistence type="predicted"/>
<dbReference type="InterPro" id="IPR036724">
    <property type="entry name" value="Cobalamin-bd_sf"/>
</dbReference>
<dbReference type="InterPro" id="IPR036594">
    <property type="entry name" value="Meth_synthase_dom"/>
</dbReference>
<organism evidence="2 3">
    <name type="scientific">Alteribacter lacisalsi</name>
    <dbReference type="NCBI Taxonomy" id="2045244"/>
    <lineage>
        <taxon>Bacteria</taxon>
        <taxon>Bacillati</taxon>
        <taxon>Bacillota</taxon>
        <taxon>Bacilli</taxon>
        <taxon>Bacillales</taxon>
        <taxon>Bacillaceae</taxon>
        <taxon>Alteribacter</taxon>
    </lineage>
</organism>
<dbReference type="OrthoDB" id="5756833at2"/>
<dbReference type="Gene3D" id="1.10.1240.10">
    <property type="entry name" value="Methionine synthase domain"/>
    <property type="match status" value="1"/>
</dbReference>
<comment type="caution">
    <text evidence="2">The sequence shown here is derived from an EMBL/GenBank/DDBJ whole genome shotgun (WGS) entry which is preliminary data.</text>
</comment>
<dbReference type="RefSeq" id="WP_110517969.1">
    <property type="nucleotide sequence ID" value="NZ_PDOF01000001.1"/>
</dbReference>
<dbReference type="Proteomes" id="UP000248066">
    <property type="component" value="Unassembled WGS sequence"/>
</dbReference>
<dbReference type="GO" id="GO:0046872">
    <property type="term" value="F:metal ion binding"/>
    <property type="evidence" value="ECO:0007669"/>
    <property type="project" value="InterPro"/>
</dbReference>
<dbReference type="GO" id="GO:0031419">
    <property type="term" value="F:cobalamin binding"/>
    <property type="evidence" value="ECO:0007669"/>
    <property type="project" value="InterPro"/>
</dbReference>
<name>A0A2W0HMR0_9BACI</name>
<dbReference type="AlphaFoldDB" id="A0A2W0HMR0"/>
<dbReference type="Gene3D" id="3.40.50.280">
    <property type="entry name" value="Cobalamin-binding domain"/>
    <property type="match status" value="1"/>
</dbReference>
<evidence type="ECO:0000313" key="3">
    <source>
        <dbReference type="Proteomes" id="UP000248066"/>
    </source>
</evidence>
<sequence length="227" mass="25894">MKNERRDFVEALLAGDQGESFHIVNRLRETQSRLSIYHNLVTPAMYDIGRLWEENKISVADEHLATGVCDFVLSQTEFDLVQKPLSSKKPKAMFFSIADEWHQLGIKMVSILFKEHGWNVRYLNANLPQDHALNNAKVWKPDLIGMSISLAYRAPDLSGYIEAFEKLPSKPAIMIGGRVMANYNLSSIVSHNTLVMKDLPELNDWLIMNKQNRRDGINAKSNTTSLY</sequence>
<feature type="domain" description="B12-binding" evidence="1">
    <location>
        <begin position="89"/>
        <end position="216"/>
    </location>
</feature>
<protein>
    <submittedName>
        <fullName evidence="2">Cobalamin-binding protein</fullName>
    </submittedName>
</protein>
<accession>A0A2W0HMR0</accession>
<dbReference type="Pfam" id="PF02310">
    <property type="entry name" value="B12-binding"/>
    <property type="match status" value="1"/>
</dbReference>
<evidence type="ECO:0000313" key="2">
    <source>
        <dbReference type="EMBL" id="PYZ98169.1"/>
    </source>
</evidence>
<keyword evidence="3" id="KW-1185">Reference proteome</keyword>
<dbReference type="Pfam" id="PF02607">
    <property type="entry name" value="B12-binding_2"/>
    <property type="match status" value="1"/>
</dbReference>
<dbReference type="CDD" id="cd02065">
    <property type="entry name" value="B12-binding_like"/>
    <property type="match status" value="1"/>
</dbReference>
<reference evidence="2 3" key="1">
    <citation type="submission" date="2017-10" db="EMBL/GenBank/DDBJ databases">
        <title>Bacillus sp. nov., a halophilic bacterium isolated from a Yangshapao Lake.</title>
        <authorList>
            <person name="Wang H."/>
        </authorList>
    </citation>
    <scope>NUCLEOTIDE SEQUENCE [LARGE SCALE GENOMIC DNA]</scope>
    <source>
        <strain evidence="2 3">YSP-3</strain>
    </source>
</reference>
<dbReference type="EMBL" id="PDOF01000001">
    <property type="protein sequence ID" value="PYZ98169.1"/>
    <property type="molecule type" value="Genomic_DNA"/>
</dbReference>
<dbReference type="InterPro" id="IPR003759">
    <property type="entry name" value="Cbl-bd_cap"/>
</dbReference>
<dbReference type="PROSITE" id="PS51332">
    <property type="entry name" value="B12_BINDING"/>
    <property type="match status" value="1"/>
</dbReference>
<evidence type="ECO:0000259" key="1">
    <source>
        <dbReference type="PROSITE" id="PS51332"/>
    </source>
</evidence>
<dbReference type="SUPFAM" id="SSF52242">
    <property type="entry name" value="Cobalamin (vitamin B12)-binding domain"/>
    <property type="match status" value="1"/>
</dbReference>
<dbReference type="InterPro" id="IPR006158">
    <property type="entry name" value="Cobalamin-bd"/>
</dbReference>
<gene>
    <name evidence="2" type="ORF">CR205_06120</name>
</gene>